<dbReference type="AlphaFoldDB" id="A0A6J6Z0K3"/>
<proteinExistence type="predicted"/>
<protein>
    <submittedName>
        <fullName evidence="8">Unannotated protein</fullName>
    </submittedName>
</protein>
<evidence type="ECO:0000313" key="9">
    <source>
        <dbReference type="EMBL" id="CAB4906710.1"/>
    </source>
</evidence>
<dbReference type="PIRSF" id="PIRSF006648">
    <property type="entry name" value="DrrB"/>
    <property type="match status" value="1"/>
</dbReference>
<feature type="transmembrane region" description="Helical" evidence="5">
    <location>
        <begin position="223"/>
        <end position="241"/>
    </location>
</feature>
<evidence type="ECO:0000313" key="10">
    <source>
        <dbReference type="EMBL" id="CAB4994201.1"/>
    </source>
</evidence>
<keyword evidence="2 5" id="KW-0812">Transmembrane</keyword>
<evidence type="ECO:0000313" key="7">
    <source>
        <dbReference type="EMBL" id="CAB4759800.1"/>
    </source>
</evidence>
<evidence type="ECO:0000259" key="6">
    <source>
        <dbReference type="PROSITE" id="PS51012"/>
    </source>
</evidence>
<dbReference type="GO" id="GO:0140359">
    <property type="term" value="F:ABC-type transporter activity"/>
    <property type="evidence" value="ECO:0007669"/>
    <property type="project" value="InterPro"/>
</dbReference>
<dbReference type="PANTHER" id="PTHR43229:SF2">
    <property type="entry name" value="NODULATION PROTEIN J"/>
    <property type="match status" value="1"/>
</dbReference>
<organism evidence="8">
    <name type="scientific">freshwater metagenome</name>
    <dbReference type="NCBI Taxonomy" id="449393"/>
    <lineage>
        <taxon>unclassified sequences</taxon>
        <taxon>metagenomes</taxon>
        <taxon>ecological metagenomes</taxon>
    </lineage>
</organism>
<feature type="transmembrane region" description="Helical" evidence="5">
    <location>
        <begin position="253"/>
        <end position="272"/>
    </location>
</feature>
<feature type="transmembrane region" description="Helical" evidence="5">
    <location>
        <begin position="128"/>
        <end position="152"/>
    </location>
</feature>
<dbReference type="PROSITE" id="PS51012">
    <property type="entry name" value="ABC_TM2"/>
    <property type="match status" value="1"/>
</dbReference>
<comment type="subcellular location">
    <subcellularLocation>
        <location evidence="1">Membrane</location>
        <topology evidence="1">Multi-pass membrane protein</topology>
    </subcellularLocation>
</comment>
<dbReference type="GO" id="GO:0043190">
    <property type="term" value="C:ATP-binding cassette (ABC) transporter complex"/>
    <property type="evidence" value="ECO:0007669"/>
    <property type="project" value="InterPro"/>
</dbReference>
<feature type="transmembrane region" description="Helical" evidence="5">
    <location>
        <begin position="41"/>
        <end position="60"/>
    </location>
</feature>
<dbReference type="PANTHER" id="PTHR43229">
    <property type="entry name" value="NODULATION PROTEIN J"/>
    <property type="match status" value="1"/>
</dbReference>
<dbReference type="EMBL" id="CAFBOS010000062">
    <property type="protein sequence ID" value="CAB4994201.1"/>
    <property type="molecule type" value="Genomic_DNA"/>
</dbReference>
<evidence type="ECO:0000256" key="1">
    <source>
        <dbReference type="ARBA" id="ARBA00004141"/>
    </source>
</evidence>
<sequence length="281" mass="30538">MPTTTIPNVREDQQFRDTTAKAFLGLLRRDVTVLRKNLKEFIPRTVIQPFLLVFVFAYVFPQIGNGPTGAAGSIYATTLIAGVLGLSIMFQGIQAVSLPMVQEFGITREIEDRVLAPMPVSLVAIEKVVAGALQGLLAALIVLPIAAVVPVNPVHLHITWWVLLTLAPLSAIACSSLGLFFGTKFNPRSVPVLFGIIVLPLTFLGCTYYSWKSLHPIQTGGASWLQVVVLINPLVYISEGFRAAVTGNDHMSLLAIYPALLAFTALFLQQGIRGFKQRVLS</sequence>
<evidence type="ECO:0000256" key="2">
    <source>
        <dbReference type="ARBA" id="ARBA00022692"/>
    </source>
</evidence>
<keyword evidence="3 5" id="KW-1133">Transmembrane helix</keyword>
<reference evidence="8" key="1">
    <citation type="submission" date="2020-05" db="EMBL/GenBank/DDBJ databases">
        <authorList>
            <person name="Chiriac C."/>
            <person name="Salcher M."/>
            <person name="Ghai R."/>
            <person name="Kavagutti S V."/>
        </authorList>
    </citation>
    <scope>NUCLEOTIDE SEQUENCE</scope>
</reference>
<evidence type="ECO:0000313" key="8">
    <source>
        <dbReference type="EMBL" id="CAB4812738.1"/>
    </source>
</evidence>
<dbReference type="EMBL" id="CAFABA010000002">
    <property type="protein sequence ID" value="CAB4812738.1"/>
    <property type="molecule type" value="Genomic_DNA"/>
</dbReference>
<feature type="transmembrane region" description="Helical" evidence="5">
    <location>
        <begin position="192"/>
        <end position="211"/>
    </location>
</feature>
<feature type="transmembrane region" description="Helical" evidence="5">
    <location>
        <begin position="72"/>
        <end position="90"/>
    </location>
</feature>
<name>A0A6J6Z0K3_9ZZZZ</name>
<accession>A0A6J6Z0K3</accession>
<dbReference type="InterPro" id="IPR047817">
    <property type="entry name" value="ABC2_TM_bact-type"/>
</dbReference>
<feature type="transmembrane region" description="Helical" evidence="5">
    <location>
        <begin position="158"/>
        <end position="180"/>
    </location>
</feature>
<keyword evidence="4 5" id="KW-0472">Membrane</keyword>
<gene>
    <name evidence="7" type="ORF">UFOPK2754_02329</name>
    <name evidence="8" type="ORF">UFOPK3139_00109</name>
    <name evidence="9" type="ORF">UFOPK3543_01193</name>
    <name evidence="10" type="ORF">UFOPK3967_01212</name>
</gene>
<evidence type="ECO:0000256" key="3">
    <source>
        <dbReference type="ARBA" id="ARBA00022989"/>
    </source>
</evidence>
<dbReference type="Pfam" id="PF01061">
    <property type="entry name" value="ABC2_membrane"/>
    <property type="match status" value="1"/>
</dbReference>
<dbReference type="InterPro" id="IPR051784">
    <property type="entry name" value="Nod_factor_ABC_transporter"/>
</dbReference>
<dbReference type="InterPro" id="IPR013525">
    <property type="entry name" value="ABC2_TM"/>
</dbReference>
<evidence type="ECO:0000256" key="4">
    <source>
        <dbReference type="ARBA" id="ARBA00023136"/>
    </source>
</evidence>
<dbReference type="InterPro" id="IPR000412">
    <property type="entry name" value="ABC_2_transport"/>
</dbReference>
<evidence type="ECO:0000256" key="5">
    <source>
        <dbReference type="SAM" id="Phobius"/>
    </source>
</evidence>
<dbReference type="EMBL" id="CAEZYR010000101">
    <property type="protein sequence ID" value="CAB4759800.1"/>
    <property type="molecule type" value="Genomic_DNA"/>
</dbReference>
<dbReference type="EMBL" id="CAFBMH010000035">
    <property type="protein sequence ID" value="CAB4906710.1"/>
    <property type="molecule type" value="Genomic_DNA"/>
</dbReference>
<feature type="domain" description="ABC transmembrane type-2" evidence="6">
    <location>
        <begin position="40"/>
        <end position="278"/>
    </location>
</feature>